<dbReference type="EMBL" id="AZFH01000001">
    <property type="protein sequence ID" value="KRL85292.1"/>
    <property type="molecule type" value="Genomic_DNA"/>
</dbReference>
<dbReference type="PRINTS" id="PR00050">
    <property type="entry name" value="COLDSHOCK"/>
</dbReference>
<evidence type="ECO:0000256" key="1">
    <source>
        <dbReference type="ARBA" id="ARBA00004496"/>
    </source>
</evidence>
<dbReference type="GO" id="GO:0003676">
    <property type="term" value="F:nucleic acid binding"/>
    <property type="evidence" value="ECO:0007669"/>
    <property type="project" value="InterPro"/>
</dbReference>
<keyword evidence="2" id="KW-0963">Cytoplasm</keyword>
<dbReference type="Gene3D" id="2.40.50.140">
    <property type="entry name" value="Nucleic acid-binding proteins"/>
    <property type="match status" value="1"/>
</dbReference>
<sequence length="69" mass="7593">MLTGTVSRFNSDKGFGFIELDGNKANPIFVYRSAIMTATRTLAKGQKVSFQVVRGLKNVQAVMVKPIED</sequence>
<gene>
    <name evidence="4" type="ORF">FC36_GL000663</name>
</gene>
<dbReference type="RefSeq" id="WP_025020228.1">
    <property type="nucleotide sequence ID" value="NZ_AZFH01000001.1"/>
</dbReference>
<dbReference type="SUPFAM" id="SSF50249">
    <property type="entry name" value="Nucleic acid-binding proteins"/>
    <property type="match status" value="1"/>
</dbReference>
<comment type="caution">
    <text evidence="4">The sequence shown here is derived from an EMBL/GenBank/DDBJ whole genome shotgun (WGS) entry which is preliminary data.</text>
</comment>
<dbReference type="InterPro" id="IPR012340">
    <property type="entry name" value="NA-bd_OB-fold"/>
</dbReference>
<dbReference type="SMART" id="SM00357">
    <property type="entry name" value="CSP"/>
    <property type="match status" value="1"/>
</dbReference>
<evidence type="ECO:0000259" key="3">
    <source>
        <dbReference type="PROSITE" id="PS51857"/>
    </source>
</evidence>
<dbReference type="Proteomes" id="UP000051048">
    <property type="component" value="Unassembled WGS sequence"/>
</dbReference>
<dbReference type="AlphaFoldDB" id="A0A0R1TVN2"/>
<dbReference type="PIRSF" id="PIRSF002599">
    <property type="entry name" value="Cold_shock_A"/>
    <property type="match status" value="1"/>
</dbReference>
<dbReference type="PANTHER" id="PTHR11544">
    <property type="entry name" value="COLD SHOCK DOMAIN CONTAINING PROTEINS"/>
    <property type="match status" value="1"/>
</dbReference>
<evidence type="ECO:0000313" key="5">
    <source>
        <dbReference type="Proteomes" id="UP000051048"/>
    </source>
</evidence>
<feature type="domain" description="CSD" evidence="3">
    <location>
        <begin position="1"/>
        <end position="66"/>
    </location>
</feature>
<dbReference type="InterPro" id="IPR050181">
    <property type="entry name" value="Cold_shock_domain"/>
</dbReference>
<accession>A0A0R1TVN2</accession>
<organism evidence="4 5">
    <name type="scientific">Ligilactobacillus equi DSM 15833 = JCM 10991</name>
    <dbReference type="NCBI Taxonomy" id="1423740"/>
    <lineage>
        <taxon>Bacteria</taxon>
        <taxon>Bacillati</taxon>
        <taxon>Bacillota</taxon>
        <taxon>Bacilli</taxon>
        <taxon>Lactobacillales</taxon>
        <taxon>Lactobacillaceae</taxon>
        <taxon>Ligilactobacillus</taxon>
    </lineage>
</organism>
<dbReference type="OrthoDB" id="9805039at2"/>
<dbReference type="PROSITE" id="PS51857">
    <property type="entry name" value="CSD_2"/>
    <property type="match status" value="1"/>
</dbReference>
<protein>
    <recommendedName>
        <fullName evidence="3">CSD domain-containing protein</fullName>
    </recommendedName>
</protein>
<dbReference type="PATRIC" id="fig|1423740.3.peg.709"/>
<dbReference type="InterPro" id="IPR012156">
    <property type="entry name" value="Cold_shock_CspA"/>
</dbReference>
<reference evidence="4 5" key="1">
    <citation type="journal article" date="2015" name="Genome Announc.">
        <title>Expanding the biotechnology potential of lactobacilli through comparative genomics of 213 strains and associated genera.</title>
        <authorList>
            <person name="Sun Z."/>
            <person name="Harris H.M."/>
            <person name="McCann A."/>
            <person name="Guo C."/>
            <person name="Argimon S."/>
            <person name="Zhang W."/>
            <person name="Yang X."/>
            <person name="Jeffery I.B."/>
            <person name="Cooney J.C."/>
            <person name="Kagawa T.F."/>
            <person name="Liu W."/>
            <person name="Song Y."/>
            <person name="Salvetti E."/>
            <person name="Wrobel A."/>
            <person name="Rasinkangas P."/>
            <person name="Parkhill J."/>
            <person name="Rea M.C."/>
            <person name="O'Sullivan O."/>
            <person name="Ritari J."/>
            <person name="Douillard F.P."/>
            <person name="Paul Ross R."/>
            <person name="Yang R."/>
            <person name="Briner A.E."/>
            <person name="Felis G.E."/>
            <person name="de Vos W.M."/>
            <person name="Barrangou R."/>
            <person name="Klaenhammer T.R."/>
            <person name="Caufield P.W."/>
            <person name="Cui Y."/>
            <person name="Zhang H."/>
            <person name="O'Toole P.W."/>
        </authorList>
    </citation>
    <scope>NUCLEOTIDE SEQUENCE [LARGE SCALE GENOMIC DNA]</scope>
    <source>
        <strain evidence="4 5">DSM 15833</strain>
    </source>
</reference>
<proteinExistence type="predicted"/>
<name>A0A0R1TVN2_9LACO</name>
<dbReference type="InterPro" id="IPR002059">
    <property type="entry name" value="CSP_DNA-bd"/>
</dbReference>
<dbReference type="Pfam" id="PF00313">
    <property type="entry name" value="CSD"/>
    <property type="match status" value="1"/>
</dbReference>
<evidence type="ECO:0000313" key="4">
    <source>
        <dbReference type="EMBL" id="KRL85292.1"/>
    </source>
</evidence>
<dbReference type="CDD" id="cd04458">
    <property type="entry name" value="CSP_CDS"/>
    <property type="match status" value="1"/>
</dbReference>
<dbReference type="InterPro" id="IPR011129">
    <property type="entry name" value="CSD"/>
</dbReference>
<comment type="subcellular location">
    <subcellularLocation>
        <location evidence="1">Cytoplasm</location>
    </subcellularLocation>
</comment>
<evidence type="ECO:0000256" key="2">
    <source>
        <dbReference type="ARBA" id="ARBA00022490"/>
    </source>
</evidence>
<dbReference type="STRING" id="1423740.FC36_GL000663"/>
<dbReference type="GO" id="GO:0005737">
    <property type="term" value="C:cytoplasm"/>
    <property type="evidence" value="ECO:0007669"/>
    <property type="project" value="UniProtKB-SubCell"/>
</dbReference>